<feature type="domain" description="AbiEi antitoxin N-terminal" evidence="1">
    <location>
        <begin position="19"/>
        <end position="69"/>
    </location>
</feature>
<accession>A0A7Z7MW92</accession>
<evidence type="ECO:0000313" key="3">
    <source>
        <dbReference type="Proteomes" id="UP000242886"/>
    </source>
</evidence>
<sequence length="273" mass="30580">MGNVSHHLSGLGKLDRERLSAVMRGTKGTITNEQAARVMGLDQADASKLLARWCKKGWLSRVARGLYVPVPLEAERSDLPLEDSWLVAVSLYSPCYIGGWSAAEHWDLTEQIFRTTVVMTTTRPRNRKPTLKGAAFWLSTIAPEKMFGLKTVWRGSVKVSVSDPSRTMLDMLSDPQLGGGIRSVQDMFRNYLGSDAKNLGQLMEYAERLGNGAVFKRLGFLLETNAPQEAEAIERCQRHLTMGNARIDPKMPAEALVVRWRLWVPHDWKTGVK</sequence>
<keyword evidence="3" id="KW-1185">Reference proteome</keyword>
<organism evidence="2 3">
    <name type="scientific">Sterolibacterium denitrificans</name>
    <dbReference type="NCBI Taxonomy" id="157592"/>
    <lineage>
        <taxon>Bacteria</taxon>
        <taxon>Pseudomonadati</taxon>
        <taxon>Pseudomonadota</taxon>
        <taxon>Betaproteobacteria</taxon>
        <taxon>Nitrosomonadales</taxon>
        <taxon>Sterolibacteriaceae</taxon>
        <taxon>Sterolibacterium</taxon>
    </lineage>
</organism>
<dbReference type="AlphaFoldDB" id="A0A7Z7MW92"/>
<name>A0A7Z7MW92_9PROT</name>
<evidence type="ECO:0000313" key="2">
    <source>
        <dbReference type="EMBL" id="SMB32130.1"/>
    </source>
</evidence>
<proteinExistence type="predicted"/>
<reference evidence="2" key="1">
    <citation type="submission" date="2017-03" db="EMBL/GenBank/DDBJ databases">
        <authorList>
            <consortium name="AG Boll"/>
        </authorList>
    </citation>
    <scope>NUCLEOTIDE SEQUENCE [LARGE SCALE GENOMIC DNA]</scope>
    <source>
        <strain evidence="2">Chol</strain>
    </source>
</reference>
<protein>
    <recommendedName>
        <fullName evidence="1">AbiEi antitoxin N-terminal domain-containing protein</fullName>
    </recommendedName>
</protein>
<dbReference type="Proteomes" id="UP000242886">
    <property type="component" value="Chromosome SDENCHOL"/>
</dbReference>
<dbReference type="EMBL" id="LT837803">
    <property type="protein sequence ID" value="SMB32130.1"/>
    <property type="molecule type" value="Genomic_DNA"/>
</dbReference>
<dbReference type="Pfam" id="PF13338">
    <property type="entry name" value="AbiEi_4"/>
    <property type="match status" value="1"/>
</dbReference>
<evidence type="ECO:0000259" key="1">
    <source>
        <dbReference type="Pfam" id="PF13338"/>
    </source>
</evidence>
<gene>
    <name evidence="2" type="ORF">SDENCHOL_21289</name>
</gene>
<dbReference type="InterPro" id="IPR025159">
    <property type="entry name" value="AbiEi_N"/>
</dbReference>
<dbReference type="RefSeq" id="WP_154717267.1">
    <property type="nucleotide sequence ID" value="NZ_LT837803.1"/>
</dbReference>